<sequence>MRDTMELVSGVDLHFITSKKFKTNRIKMRFSAPMSTDTIAGRVLVASMLETANEIYPTSQIFRERLATLYGANFSTGLSRRGLIHYVDLNISFVRDAFLSRKNTLTGEILDFLKDSLLKPLANEGAFNQAVFEIEKTNVLNDLKAEIEDHFYHAHQELNKLFYTEKEMQTPRLATPDLVDKETPESSFAIFQKMLQNDKIDIFFMGDFNEIEVCEYMKTFGLHPRQLSLQLHYHQEFSNILKESLERKDAHQSIVELGYHFSTQYGDKTHIPLIVLNGLLGGFAHSKLFVNVREKEGLAYTISSSIDIFSGMMRIYAGIDRKNRTKTVSLIYRQIADLKNGHFTDEALNQTKKMLRNAMLLSLDRQNTLIEQAYMASVLRKTFMPISVWLNALEAVSREDIIVAATQLRLQAIYFMEGK</sequence>
<organism evidence="2 3">
    <name type="scientific">Streptococcus anginosus</name>
    <dbReference type="NCBI Taxonomy" id="1328"/>
    <lineage>
        <taxon>Bacteria</taxon>
        <taxon>Bacillati</taxon>
        <taxon>Bacillota</taxon>
        <taxon>Bacilli</taxon>
        <taxon>Lactobacillales</taxon>
        <taxon>Streptococcaceae</taxon>
        <taxon>Streptococcus</taxon>
        <taxon>Streptococcus anginosus group</taxon>
    </lineage>
</organism>
<dbReference type="EMBL" id="JAHZQR010000014">
    <property type="protein sequence ID" value="MBZ2156594.1"/>
    <property type="molecule type" value="Genomic_DNA"/>
</dbReference>
<evidence type="ECO:0000313" key="2">
    <source>
        <dbReference type="EMBL" id="MBZ2156594.1"/>
    </source>
</evidence>
<dbReference type="NCBIfam" id="NF047422">
    <property type="entry name" value="YfmF_fam"/>
    <property type="match status" value="1"/>
</dbReference>
<dbReference type="Gene3D" id="3.30.830.10">
    <property type="entry name" value="Metalloenzyme, LuxS/M16 peptidase-like"/>
    <property type="match status" value="2"/>
</dbReference>
<reference evidence="2" key="1">
    <citation type="submission" date="2021-07" db="EMBL/GenBank/DDBJ databases">
        <title>Occurrence of streptococci in the human mouth that bind to a non-human glycan.</title>
        <authorList>
            <person name="Cross B."/>
            <person name="Thamadilok S."/>
            <person name="Bensing B."/>
            <person name="Sasmal A."/>
            <person name="Khedri Z."/>
            <person name="Deng L."/>
            <person name="Yu H."/>
            <person name="Mehta A."/>
            <person name="Aluvathingal J."/>
            <person name="Nadendla S."/>
            <person name="Vickerman M."/>
            <person name="Chen X."/>
            <person name="Dewhirst F."/>
            <person name="Gill A."/>
            <person name="Lettrichova I."/>
            <person name="Diaz S."/>
            <person name="Gill S."/>
            <person name="Tettelin H."/>
            <person name="Iverson T."/>
            <person name="Sullam P."/>
            <person name="Varki A."/>
            <person name="Ruhl S."/>
        </authorList>
    </citation>
    <scope>NUCLEOTIDE SEQUENCE</scope>
    <source>
        <strain evidence="2">SK81</strain>
    </source>
</reference>
<dbReference type="PANTHER" id="PTHR11851:SF186">
    <property type="entry name" value="INACTIVE METALLOPROTEASE YMFF-RELATED"/>
    <property type="match status" value="1"/>
</dbReference>
<dbReference type="Proteomes" id="UP001198057">
    <property type="component" value="Unassembled WGS sequence"/>
</dbReference>
<gene>
    <name evidence="2" type="ORF">K1I51_08230</name>
</gene>
<dbReference type="SUPFAM" id="SSF63411">
    <property type="entry name" value="LuxS/MPP-like metallohydrolase"/>
    <property type="match status" value="2"/>
</dbReference>
<evidence type="ECO:0000313" key="3">
    <source>
        <dbReference type="Proteomes" id="UP001198057"/>
    </source>
</evidence>
<evidence type="ECO:0000259" key="1">
    <source>
        <dbReference type="Pfam" id="PF05193"/>
    </source>
</evidence>
<dbReference type="InterPro" id="IPR011249">
    <property type="entry name" value="Metalloenz_LuxS/M16"/>
</dbReference>
<name>A0AAP2K924_STRAP</name>
<dbReference type="InterPro" id="IPR007863">
    <property type="entry name" value="Peptidase_M16_C"/>
</dbReference>
<feature type="domain" description="Peptidase M16 C-terminal" evidence="1">
    <location>
        <begin position="184"/>
        <end position="355"/>
    </location>
</feature>
<dbReference type="InterPro" id="IPR050361">
    <property type="entry name" value="MPP/UQCRC_Complex"/>
</dbReference>
<dbReference type="PANTHER" id="PTHR11851">
    <property type="entry name" value="METALLOPROTEASE"/>
    <property type="match status" value="1"/>
</dbReference>
<dbReference type="GO" id="GO:0046872">
    <property type="term" value="F:metal ion binding"/>
    <property type="evidence" value="ECO:0007669"/>
    <property type="project" value="InterPro"/>
</dbReference>
<dbReference type="Pfam" id="PF05193">
    <property type="entry name" value="Peptidase_M16_C"/>
    <property type="match status" value="1"/>
</dbReference>
<comment type="caution">
    <text evidence="2">The sequence shown here is derived from an EMBL/GenBank/DDBJ whole genome shotgun (WGS) entry which is preliminary data.</text>
</comment>
<accession>A0AAP2K924</accession>
<dbReference type="AlphaFoldDB" id="A0AAP2K924"/>
<protein>
    <submittedName>
        <fullName evidence="2">Insulinase family protein</fullName>
    </submittedName>
</protein>
<proteinExistence type="predicted"/>